<dbReference type="PANTHER" id="PTHR13832:SF233">
    <property type="entry name" value="PROTEIN PHOSPHATASE 1F"/>
    <property type="match status" value="1"/>
</dbReference>
<evidence type="ECO:0000313" key="4">
    <source>
        <dbReference type="Proteomes" id="UP000437017"/>
    </source>
</evidence>
<accession>A0A643CDH8</accession>
<dbReference type="InterPro" id="IPR001932">
    <property type="entry name" value="PPM-type_phosphatase-like_dom"/>
</dbReference>
<dbReference type="PANTHER" id="PTHR13832">
    <property type="entry name" value="PROTEIN PHOSPHATASE 2C"/>
    <property type="match status" value="1"/>
</dbReference>
<keyword evidence="4" id="KW-1185">Reference proteome</keyword>
<dbReference type="GO" id="GO:0004722">
    <property type="term" value="F:protein serine/threonine phosphatase activity"/>
    <property type="evidence" value="ECO:0007669"/>
    <property type="project" value="InterPro"/>
</dbReference>
<dbReference type="EMBL" id="SGJD01001837">
    <property type="protein sequence ID" value="KAB0398028.1"/>
    <property type="molecule type" value="Genomic_DNA"/>
</dbReference>
<dbReference type="Pfam" id="PF00481">
    <property type="entry name" value="PP2C"/>
    <property type="match status" value="1"/>
</dbReference>
<name>A0A643CDH8_BALPH</name>
<feature type="domain" description="PPM-type phosphatase" evidence="2">
    <location>
        <begin position="1"/>
        <end position="329"/>
    </location>
</feature>
<dbReference type="SMART" id="SM00332">
    <property type="entry name" value="PP2Cc"/>
    <property type="match status" value="1"/>
</dbReference>
<dbReference type="InterPro" id="IPR015655">
    <property type="entry name" value="PP2C"/>
</dbReference>
<evidence type="ECO:0000256" key="1">
    <source>
        <dbReference type="SAM" id="MobiDB-lite"/>
    </source>
</evidence>
<reference evidence="3 4" key="1">
    <citation type="journal article" date="2019" name="PLoS ONE">
        <title>Genomic analyses reveal an absence of contemporary introgressive admixture between fin whales and blue whales, despite known hybrids.</title>
        <authorList>
            <person name="Westbury M.V."/>
            <person name="Petersen B."/>
            <person name="Lorenzen E.D."/>
        </authorList>
    </citation>
    <scope>NUCLEOTIDE SEQUENCE [LARGE SCALE GENOMIC DNA]</scope>
    <source>
        <strain evidence="3">FinWhale-01</strain>
    </source>
</reference>
<dbReference type="GO" id="GO:0005829">
    <property type="term" value="C:cytosol"/>
    <property type="evidence" value="ECO:0007669"/>
    <property type="project" value="TreeGrafter"/>
</dbReference>
<dbReference type="AlphaFoldDB" id="A0A643CDH8"/>
<evidence type="ECO:0000313" key="3">
    <source>
        <dbReference type="EMBL" id="KAB0398028.1"/>
    </source>
</evidence>
<gene>
    <name evidence="3" type="ORF">E2I00_005585</name>
</gene>
<dbReference type="OrthoDB" id="10264738at2759"/>
<dbReference type="CDD" id="cd00143">
    <property type="entry name" value="PP2Cc"/>
    <property type="match status" value="1"/>
</dbReference>
<feature type="region of interest" description="Disordered" evidence="1">
    <location>
        <begin position="1"/>
        <end position="32"/>
    </location>
</feature>
<sequence length="346" mass="37774">MKTNDPAAAPRDALGMASGTPQHNSQKAEENPRFLDVLLRDFPAPLGPENPLPWKVPGTMLSQEEVEGELAELAMGFLSSRSAPPPLAACLAHEAVSQLLQTDLSEFRKLPEQEEEEAPVTREFSLLGPWAYWATLSSQMGARLQGSVRAHLAPLSFPVFLADREVVGSAGLMCSRQGGRAQMWGETSPAWSQRRVDAARYASVHVHAVAAHRPELPTDPTGALQAAFRCTDEIPERQDEKDRIEALGGFVSHMDCWRVNGTLAVSRAIGDVFQKPYVSGEADTASRELTGSEDYLLLACDGFFDVVPHQEVAGLRGSHDNITVMVVFLRDPRDLLEPETDAVPRS</sequence>
<dbReference type="Gene3D" id="3.60.40.10">
    <property type="entry name" value="PPM-type phosphatase domain"/>
    <property type="match status" value="1"/>
</dbReference>
<organism evidence="3 4">
    <name type="scientific">Balaenoptera physalus</name>
    <name type="common">Fin whale</name>
    <name type="synonym">Balaena physalus</name>
    <dbReference type="NCBI Taxonomy" id="9770"/>
    <lineage>
        <taxon>Eukaryota</taxon>
        <taxon>Metazoa</taxon>
        <taxon>Chordata</taxon>
        <taxon>Craniata</taxon>
        <taxon>Vertebrata</taxon>
        <taxon>Euteleostomi</taxon>
        <taxon>Mammalia</taxon>
        <taxon>Eutheria</taxon>
        <taxon>Laurasiatheria</taxon>
        <taxon>Artiodactyla</taxon>
        <taxon>Whippomorpha</taxon>
        <taxon>Cetacea</taxon>
        <taxon>Mysticeti</taxon>
        <taxon>Balaenopteridae</taxon>
        <taxon>Balaenoptera</taxon>
    </lineage>
</organism>
<dbReference type="InterPro" id="IPR036457">
    <property type="entry name" value="PPM-type-like_dom_sf"/>
</dbReference>
<dbReference type="PROSITE" id="PS51746">
    <property type="entry name" value="PPM_2"/>
    <property type="match status" value="1"/>
</dbReference>
<dbReference type="GO" id="GO:0005634">
    <property type="term" value="C:nucleus"/>
    <property type="evidence" value="ECO:0007669"/>
    <property type="project" value="TreeGrafter"/>
</dbReference>
<dbReference type="Proteomes" id="UP000437017">
    <property type="component" value="Unassembled WGS sequence"/>
</dbReference>
<proteinExistence type="predicted"/>
<dbReference type="SUPFAM" id="SSF81606">
    <property type="entry name" value="PP2C-like"/>
    <property type="match status" value="1"/>
</dbReference>
<comment type="caution">
    <text evidence="3">The sequence shown here is derived from an EMBL/GenBank/DDBJ whole genome shotgun (WGS) entry which is preliminary data.</text>
</comment>
<protein>
    <recommendedName>
        <fullName evidence="2">PPM-type phosphatase domain-containing protein</fullName>
    </recommendedName>
</protein>
<evidence type="ECO:0000259" key="2">
    <source>
        <dbReference type="PROSITE" id="PS51746"/>
    </source>
</evidence>